<proteinExistence type="predicted"/>
<evidence type="ECO:0008006" key="4">
    <source>
        <dbReference type="Google" id="ProtNLM"/>
    </source>
</evidence>
<dbReference type="PROSITE" id="PS51257">
    <property type="entry name" value="PROKAR_LIPOPROTEIN"/>
    <property type="match status" value="1"/>
</dbReference>
<sequence length="155" mass="16245">MRTGGRVGAMRRMKMTVLGLAGLLALAGCAAPAAAPDLADETYALTAAGLEEPQPAPTGEASKHKRAYLRKNTLHGEIVVQGKDGPKTLVVQRGTVTATDDGSLSVKSTDGFTQTWTKAEKFTVRGDLKTGVEVGVAGRKEGDKTLARLVVVKKK</sequence>
<reference evidence="2 3" key="1">
    <citation type="submission" date="2017-09" db="EMBL/GenBank/DDBJ databases">
        <authorList>
            <person name="Ehlers B."/>
            <person name="Leendertz F.H."/>
        </authorList>
    </citation>
    <scope>NUCLEOTIDE SEQUENCE [LARGE SCALE GENOMIC DNA]</scope>
    <source>
        <strain evidence="2 3">CGMCC 4.6857</strain>
    </source>
</reference>
<evidence type="ECO:0000256" key="1">
    <source>
        <dbReference type="SAM" id="SignalP"/>
    </source>
</evidence>
<dbReference type="EMBL" id="OBDY01000024">
    <property type="protein sequence ID" value="SNY62995.1"/>
    <property type="molecule type" value="Genomic_DNA"/>
</dbReference>
<accession>A0A285JRP4</accession>
<keyword evidence="1" id="KW-0732">Signal</keyword>
<evidence type="ECO:0000313" key="2">
    <source>
        <dbReference type="EMBL" id="SNY62995.1"/>
    </source>
</evidence>
<evidence type="ECO:0000313" key="3">
    <source>
        <dbReference type="Proteomes" id="UP000219612"/>
    </source>
</evidence>
<name>A0A285JRP4_9ACTN</name>
<keyword evidence="3" id="KW-1185">Reference proteome</keyword>
<organism evidence="2 3">
    <name type="scientific">Paractinoplanes atraurantiacus</name>
    <dbReference type="NCBI Taxonomy" id="1036182"/>
    <lineage>
        <taxon>Bacteria</taxon>
        <taxon>Bacillati</taxon>
        <taxon>Actinomycetota</taxon>
        <taxon>Actinomycetes</taxon>
        <taxon>Micromonosporales</taxon>
        <taxon>Micromonosporaceae</taxon>
        <taxon>Paractinoplanes</taxon>
    </lineage>
</organism>
<feature type="signal peptide" evidence="1">
    <location>
        <begin position="1"/>
        <end position="35"/>
    </location>
</feature>
<protein>
    <recommendedName>
        <fullName evidence="4">DUF5666 domain-containing protein</fullName>
    </recommendedName>
</protein>
<dbReference type="AlphaFoldDB" id="A0A285JRP4"/>
<dbReference type="Proteomes" id="UP000219612">
    <property type="component" value="Unassembled WGS sequence"/>
</dbReference>
<gene>
    <name evidence="2" type="ORF">SAMN05421748_124147</name>
</gene>
<feature type="chain" id="PRO_5039705529" description="DUF5666 domain-containing protein" evidence="1">
    <location>
        <begin position="36"/>
        <end position="155"/>
    </location>
</feature>